<feature type="region of interest" description="Disordered" evidence="1">
    <location>
        <begin position="224"/>
        <end position="373"/>
    </location>
</feature>
<dbReference type="PANTHER" id="PTHR40606">
    <property type="match status" value="1"/>
</dbReference>
<dbReference type="AlphaFoldDB" id="A0A9D1HS43"/>
<evidence type="ECO:0000259" key="2">
    <source>
        <dbReference type="Pfam" id="PF07411"/>
    </source>
</evidence>
<feature type="compositionally biased region" description="Low complexity" evidence="1">
    <location>
        <begin position="251"/>
        <end position="266"/>
    </location>
</feature>
<accession>A0A9D1HS43</accession>
<evidence type="ECO:0000313" key="4">
    <source>
        <dbReference type="Proteomes" id="UP000824088"/>
    </source>
</evidence>
<dbReference type="Proteomes" id="UP000824088">
    <property type="component" value="Unassembled WGS sequence"/>
</dbReference>
<dbReference type="Pfam" id="PF07411">
    <property type="entry name" value="DUF1508"/>
    <property type="match status" value="2"/>
</dbReference>
<feature type="compositionally biased region" description="Basic and acidic residues" evidence="1">
    <location>
        <begin position="299"/>
        <end position="333"/>
    </location>
</feature>
<comment type="caution">
    <text evidence="3">The sequence shown here is derived from an EMBL/GenBank/DDBJ whole genome shotgun (WGS) entry which is preliminary data.</text>
</comment>
<feature type="compositionally biased region" description="Low complexity" evidence="1">
    <location>
        <begin position="152"/>
        <end position="170"/>
    </location>
</feature>
<organism evidence="3 4">
    <name type="scientific">Candidatus Limadaptatus stercorigallinarum</name>
    <dbReference type="NCBI Taxonomy" id="2840845"/>
    <lineage>
        <taxon>Bacteria</taxon>
        <taxon>Bacillati</taxon>
        <taxon>Bacillota</taxon>
        <taxon>Clostridia</taxon>
        <taxon>Eubacteriales</taxon>
        <taxon>Candidatus Limadaptatus</taxon>
    </lineage>
</organism>
<feature type="compositionally biased region" description="Basic and acidic residues" evidence="1">
    <location>
        <begin position="226"/>
        <end position="237"/>
    </location>
</feature>
<dbReference type="EMBL" id="DVMN01000096">
    <property type="protein sequence ID" value="HIU21631.1"/>
    <property type="molecule type" value="Genomic_DNA"/>
</dbReference>
<feature type="compositionally biased region" description="Low complexity" evidence="1">
    <location>
        <begin position="62"/>
        <end position="71"/>
    </location>
</feature>
<evidence type="ECO:0000256" key="1">
    <source>
        <dbReference type="SAM" id="MobiDB-lite"/>
    </source>
</evidence>
<dbReference type="Gene3D" id="2.30.29.80">
    <property type="match status" value="1"/>
</dbReference>
<feature type="compositionally biased region" description="Basic and acidic residues" evidence="1">
    <location>
        <begin position="184"/>
        <end position="196"/>
    </location>
</feature>
<dbReference type="SUPFAM" id="SSF160113">
    <property type="entry name" value="YegP-like"/>
    <property type="match status" value="2"/>
</dbReference>
<protein>
    <submittedName>
        <fullName evidence="3">DUF1508 domain-containing protein</fullName>
    </submittedName>
</protein>
<feature type="domain" description="DUF1508" evidence="2">
    <location>
        <begin position="380"/>
        <end position="426"/>
    </location>
</feature>
<gene>
    <name evidence="3" type="ORF">IAD51_05325</name>
</gene>
<reference evidence="3" key="2">
    <citation type="journal article" date="2021" name="PeerJ">
        <title>Extensive microbial diversity within the chicken gut microbiome revealed by metagenomics and culture.</title>
        <authorList>
            <person name="Gilroy R."/>
            <person name="Ravi A."/>
            <person name="Getino M."/>
            <person name="Pursley I."/>
            <person name="Horton D.L."/>
            <person name="Alikhan N.F."/>
            <person name="Baker D."/>
            <person name="Gharbi K."/>
            <person name="Hall N."/>
            <person name="Watson M."/>
            <person name="Adriaenssens E.M."/>
            <person name="Foster-Nyarko E."/>
            <person name="Jarju S."/>
            <person name="Secka A."/>
            <person name="Antonio M."/>
            <person name="Oren A."/>
            <person name="Chaudhuri R.R."/>
            <person name="La Ragione R."/>
            <person name="Hildebrand F."/>
            <person name="Pallen M.J."/>
        </authorList>
    </citation>
    <scope>NUCLEOTIDE SEQUENCE</scope>
    <source>
        <strain evidence="3">1063</strain>
    </source>
</reference>
<feature type="compositionally biased region" description="Basic and acidic residues" evidence="1">
    <location>
        <begin position="346"/>
        <end position="360"/>
    </location>
</feature>
<sequence>MADYLDNYADIVFLDSELEDDDDNAPVGELIEVVDGKVRIAEKKEPAPQTAESAPEEKEEAPSPAAPDETPVVQQLPVFPAAAAEEQPEAKDGECTAQENADAADELPAPDPVYLYPYGITPADNSAAEEVPSAANGEKISSPAEEAEETAEPAAEAAPVAEEVPAAPAENYDVTESVPVAAEPVREEAAEKETPSKKAKPVSHLIIQSAADDGNVWGNAVIKPAKKAEKKPEKAEESAAADTVNAEKAEAPAAVKKKGAASANKSTETAKEENKVAKTKAASEDAKKDTKKAAAKPAAKKETAPKAEAKPAAKKETAAKSDAAKTAAKKADAKAAPAAKTAAAKPAKEETKKPETREQVIEEGDASTPHGKFVIKKTDKGNFVYKLYSSNYRVVAIGAGLYTSIASCKTGINSVRNNAATAPIEDQTLQKWEELKFPKWQIYTDKQGEIRLRLLAANGNIVATTNDGYLSKEAAKKGIAAIARAAKGSEIVRNDDLW</sequence>
<dbReference type="InterPro" id="IPR010879">
    <property type="entry name" value="DUF1508"/>
</dbReference>
<proteinExistence type="predicted"/>
<reference evidence="3" key="1">
    <citation type="submission" date="2020-10" db="EMBL/GenBank/DDBJ databases">
        <authorList>
            <person name="Gilroy R."/>
        </authorList>
    </citation>
    <scope>NUCLEOTIDE SEQUENCE</scope>
    <source>
        <strain evidence="3">1063</strain>
    </source>
</reference>
<feature type="compositionally biased region" description="Low complexity" evidence="1">
    <location>
        <begin position="334"/>
        <end position="345"/>
    </location>
</feature>
<feature type="region of interest" description="Disordered" evidence="1">
    <location>
        <begin position="39"/>
        <end position="205"/>
    </location>
</feature>
<dbReference type="InterPro" id="IPR036913">
    <property type="entry name" value="YegP-like_sf"/>
</dbReference>
<dbReference type="PANTHER" id="PTHR40606:SF1">
    <property type="entry name" value="UPF0339 PROTEIN YEGP"/>
    <property type="match status" value="1"/>
</dbReference>
<feature type="domain" description="DUF1508" evidence="2">
    <location>
        <begin position="445"/>
        <end position="491"/>
    </location>
</feature>
<dbReference type="InterPro" id="IPR051141">
    <property type="entry name" value="UPF0339_domain"/>
</dbReference>
<name>A0A9D1HS43_9FIRM</name>
<evidence type="ECO:0000313" key="3">
    <source>
        <dbReference type="EMBL" id="HIU21631.1"/>
    </source>
</evidence>
<feature type="compositionally biased region" description="Basic and acidic residues" evidence="1">
    <location>
        <begin position="268"/>
        <end position="292"/>
    </location>
</feature>